<dbReference type="InterPro" id="IPR010412">
    <property type="entry name" value="DUF1007"/>
</dbReference>
<dbReference type="AlphaFoldDB" id="A0A2A4Z244"/>
<proteinExistence type="predicted"/>
<dbReference type="EMBL" id="NVUS01000009">
    <property type="protein sequence ID" value="PCJ00951.1"/>
    <property type="molecule type" value="Genomic_DNA"/>
</dbReference>
<dbReference type="Pfam" id="PF06226">
    <property type="entry name" value="DUF1007"/>
    <property type="match status" value="1"/>
</dbReference>
<reference key="1">
    <citation type="submission" date="2017-08" db="EMBL/GenBank/DDBJ databases">
        <title>A dynamic microbial community with high functional redundancy inhabits the cold, oxic subseafloor aquifer.</title>
        <authorList>
            <person name="Tully B.J."/>
            <person name="Wheat C.G."/>
            <person name="Glazer B.T."/>
            <person name="Huber J.A."/>
        </authorList>
    </citation>
    <scope>NUCLEOTIDE SEQUENCE [LARGE SCALE GENOMIC DNA]</scope>
</reference>
<accession>A0A2A4Z244</accession>
<reference evidence="1" key="2">
    <citation type="journal article" date="2018" name="ISME J.">
        <title>A dynamic microbial community with high functional redundancy inhabits the cold, oxic subseafloor aquifer.</title>
        <authorList>
            <person name="Tully B.J."/>
            <person name="Wheat C.G."/>
            <person name="Glazer B.T."/>
            <person name="Huber J.A."/>
        </authorList>
    </citation>
    <scope>NUCLEOTIDE SEQUENCE</scope>
    <source>
        <strain evidence="1">NORP83</strain>
    </source>
</reference>
<organism evidence="1">
    <name type="scientific">OCS116 cluster bacterium</name>
    <dbReference type="NCBI Taxonomy" id="2030921"/>
    <lineage>
        <taxon>Bacteria</taxon>
        <taxon>Pseudomonadati</taxon>
        <taxon>Pseudomonadota</taxon>
        <taxon>Alphaproteobacteria</taxon>
        <taxon>OCS116 cluster</taxon>
    </lineage>
</organism>
<evidence type="ECO:0008006" key="2">
    <source>
        <dbReference type="Google" id="ProtNLM"/>
    </source>
</evidence>
<evidence type="ECO:0000313" key="1">
    <source>
        <dbReference type="EMBL" id="PCJ00951.1"/>
    </source>
</evidence>
<comment type="caution">
    <text evidence="1">The sequence shown here is derived from an EMBL/GenBank/DDBJ whole genome shotgun (WGS) entry which is preliminary data.</text>
</comment>
<protein>
    <recommendedName>
        <fullName evidence="2">ABC transporter substrate-binding protein</fullName>
    </recommendedName>
</protein>
<gene>
    <name evidence="1" type="ORF">COB13_08280</name>
</gene>
<name>A0A2A4Z244_9PROT</name>
<sequence>MPFKIKSIKFISIFTLLFGLWPVNMAIAHPHILIDARVKFHIQKAQNGQYYLDSLHYIWQFDENFSLLLLGDYDDNQNQLLEQDELTTMGIETMEGAKELLYFTHITNGSTNITPTDAPQVQATFKDSRLTLEFSLTLPQALPLTDDFKYTLFDEEYYTAFLIKKQGGYQLTGDDIGDCALFQVGQGQIDNNIKTALENAFNDDFTNQGMGAQFADDIGIKCG</sequence>